<evidence type="ECO:0008006" key="4">
    <source>
        <dbReference type="Google" id="ProtNLM"/>
    </source>
</evidence>
<dbReference type="SUPFAM" id="SSF103473">
    <property type="entry name" value="MFS general substrate transporter"/>
    <property type="match status" value="1"/>
</dbReference>
<keyword evidence="1" id="KW-1133">Transmembrane helix</keyword>
<dbReference type="EMBL" id="CP019655">
    <property type="protein sequence ID" value="AVF26679.1"/>
    <property type="molecule type" value="Genomic_DNA"/>
</dbReference>
<evidence type="ECO:0000313" key="2">
    <source>
        <dbReference type="EMBL" id="AVF26679.1"/>
    </source>
</evidence>
<dbReference type="Proteomes" id="UP000239833">
    <property type="component" value="Chromosome"/>
</dbReference>
<name>A0A2L1UES5_9BACL</name>
<keyword evidence="1" id="KW-0472">Membrane</keyword>
<dbReference type="RefSeq" id="WP_079940713.1">
    <property type="nucleotide sequence ID" value="NZ_CP019655.1"/>
</dbReference>
<evidence type="ECO:0000256" key="1">
    <source>
        <dbReference type="SAM" id="Phobius"/>
    </source>
</evidence>
<dbReference type="Gene3D" id="1.20.1250.20">
    <property type="entry name" value="MFS general substrate transporter like domains"/>
    <property type="match status" value="1"/>
</dbReference>
<evidence type="ECO:0000313" key="3">
    <source>
        <dbReference type="Proteomes" id="UP000239833"/>
    </source>
</evidence>
<feature type="transmembrane region" description="Helical" evidence="1">
    <location>
        <begin position="72"/>
        <end position="94"/>
    </location>
</feature>
<dbReference type="PRINTS" id="PR01036">
    <property type="entry name" value="TCRTETB"/>
</dbReference>
<feature type="transmembrane region" description="Helical" evidence="1">
    <location>
        <begin position="35"/>
        <end position="60"/>
    </location>
</feature>
<feature type="transmembrane region" description="Helical" evidence="1">
    <location>
        <begin position="9"/>
        <end position="29"/>
    </location>
</feature>
<protein>
    <recommendedName>
        <fullName evidence="4">Major facilitator superfamily (MFS) profile domain-containing protein</fullName>
    </recommendedName>
</protein>
<dbReference type="AlphaFoldDB" id="A0A2L1UES5"/>
<sequence>MLADRRGHIIAMLSGTGMIIAGFLVVFFYTDRTPWHIAGSMILTFGGLSFVKTVISASAAKALKPDEAGSGMGMLSFICFLSEGIGIAGVGGLLTKSWLNFPLIPSVTVQAANLFSNMMLIFIVLVVSGSILFILFYRDNHK</sequence>
<feature type="transmembrane region" description="Helical" evidence="1">
    <location>
        <begin position="114"/>
        <end position="137"/>
    </location>
</feature>
<dbReference type="GeneID" id="64219203"/>
<dbReference type="InterPro" id="IPR036259">
    <property type="entry name" value="MFS_trans_sf"/>
</dbReference>
<proteinExistence type="predicted"/>
<dbReference type="STRING" id="147375.BXP28_04620"/>
<accession>A0A2L1UES5</accession>
<reference evidence="3" key="1">
    <citation type="submission" date="2017-02" db="EMBL/GenBank/DDBJ databases">
        <title>Delineation of Paenibacillus larvae strains originating from foulbrood outbreaks.</title>
        <authorList>
            <person name="Beims H."/>
            <person name="Bunk B."/>
            <person name="Sproeer C."/>
            <person name="Mohr K.I."/>
            <person name="Pradella S."/>
            <person name="Guenther G."/>
            <person name="Rohde M."/>
            <person name="von der Ohe W."/>
            <person name="Steinert M."/>
        </authorList>
    </citation>
    <scope>NUCLEOTIDE SEQUENCE [LARGE SCALE GENOMIC DNA]</scope>
    <source>
        <strain evidence="3">Eric_III</strain>
    </source>
</reference>
<gene>
    <name evidence="2" type="ORF">ERICIII_02534</name>
</gene>
<keyword evidence="1" id="KW-0812">Transmembrane</keyword>
<organism evidence="2 3">
    <name type="scientific">Paenibacillus larvae subsp. larvae</name>
    <dbReference type="NCBI Taxonomy" id="147375"/>
    <lineage>
        <taxon>Bacteria</taxon>
        <taxon>Bacillati</taxon>
        <taxon>Bacillota</taxon>
        <taxon>Bacilli</taxon>
        <taxon>Bacillales</taxon>
        <taxon>Paenibacillaceae</taxon>
        <taxon>Paenibacillus</taxon>
    </lineage>
</organism>